<dbReference type="Proteomes" id="UP000887576">
    <property type="component" value="Unplaced"/>
</dbReference>
<organism evidence="1 2">
    <name type="scientific">Panagrolaimus sp. JU765</name>
    <dbReference type="NCBI Taxonomy" id="591449"/>
    <lineage>
        <taxon>Eukaryota</taxon>
        <taxon>Metazoa</taxon>
        <taxon>Ecdysozoa</taxon>
        <taxon>Nematoda</taxon>
        <taxon>Chromadorea</taxon>
        <taxon>Rhabditida</taxon>
        <taxon>Tylenchina</taxon>
        <taxon>Panagrolaimomorpha</taxon>
        <taxon>Panagrolaimoidea</taxon>
        <taxon>Panagrolaimidae</taxon>
        <taxon>Panagrolaimus</taxon>
    </lineage>
</organism>
<reference evidence="2" key="1">
    <citation type="submission" date="2022-11" db="UniProtKB">
        <authorList>
            <consortium name="WormBaseParasite"/>
        </authorList>
    </citation>
    <scope>IDENTIFICATION</scope>
</reference>
<dbReference type="WBParaSite" id="JU765_v2.g3019.t1">
    <property type="protein sequence ID" value="JU765_v2.g3019.t1"/>
    <property type="gene ID" value="JU765_v2.g3019"/>
</dbReference>
<proteinExistence type="predicted"/>
<sequence length="205" mass="23765">MYKEADSSFDDVHHPRFSENAGFVHRKKPGKKQIFEEVSDDFSYELPQFEPWYLVTETGIFRIVQAASSLLSFGLVTWVNALFTPTYIVQATLLSAFGGSTLLLIVYASNLVRTTKLRWIFHELVFVGLACFMVLLSLVIMSYSATRYRYNPWILSVLFLFFCFLAFLADFVSLLSYHRKNPWCCHSDANRMRNGMDNLESFERT</sequence>
<protein>
    <submittedName>
        <fullName evidence="2">MARVEL domain-containing protein</fullName>
    </submittedName>
</protein>
<accession>A0AC34R389</accession>
<evidence type="ECO:0000313" key="1">
    <source>
        <dbReference type="Proteomes" id="UP000887576"/>
    </source>
</evidence>
<evidence type="ECO:0000313" key="2">
    <source>
        <dbReference type="WBParaSite" id="JU765_v2.g3019.t1"/>
    </source>
</evidence>
<name>A0AC34R389_9BILA</name>